<dbReference type="Proteomes" id="UP000603640">
    <property type="component" value="Unassembled WGS sequence"/>
</dbReference>
<protein>
    <recommendedName>
        <fullName evidence="5">FtsX-like permease family protein</fullName>
    </recommendedName>
</protein>
<keyword evidence="1" id="KW-0472">Membrane</keyword>
<evidence type="ECO:0000256" key="1">
    <source>
        <dbReference type="SAM" id="Phobius"/>
    </source>
</evidence>
<feature type="signal peptide" evidence="2">
    <location>
        <begin position="1"/>
        <end position="20"/>
    </location>
</feature>
<comment type="caution">
    <text evidence="3">The sequence shown here is derived from an EMBL/GenBank/DDBJ whole genome shotgun (WGS) entry which is preliminary data.</text>
</comment>
<evidence type="ECO:0000256" key="2">
    <source>
        <dbReference type="SAM" id="SignalP"/>
    </source>
</evidence>
<dbReference type="EMBL" id="JACRVF010000001">
    <property type="protein sequence ID" value="MBC5991702.1"/>
    <property type="molecule type" value="Genomic_DNA"/>
</dbReference>
<dbReference type="AlphaFoldDB" id="A0A923SHM5"/>
<feature type="transmembrane region" description="Helical" evidence="1">
    <location>
        <begin position="134"/>
        <end position="155"/>
    </location>
</feature>
<keyword evidence="4" id="KW-1185">Reference proteome</keyword>
<reference evidence="3" key="1">
    <citation type="submission" date="2020-08" db="EMBL/GenBank/DDBJ databases">
        <title>Pontibacter sp. SD6 16S ribosomal RNA gene Genome sequencing and assembly.</title>
        <authorList>
            <person name="Kang M."/>
        </authorList>
    </citation>
    <scope>NUCLEOTIDE SEQUENCE</scope>
    <source>
        <strain evidence="3">SD6</strain>
    </source>
</reference>
<feature type="transmembrane region" description="Helical" evidence="1">
    <location>
        <begin position="103"/>
        <end position="122"/>
    </location>
</feature>
<evidence type="ECO:0000313" key="3">
    <source>
        <dbReference type="EMBL" id="MBC5991702.1"/>
    </source>
</evidence>
<evidence type="ECO:0000313" key="4">
    <source>
        <dbReference type="Proteomes" id="UP000603640"/>
    </source>
</evidence>
<name>A0A923SHM5_9BACT</name>
<keyword evidence="1" id="KW-1133">Transmembrane helix</keyword>
<evidence type="ECO:0008006" key="5">
    <source>
        <dbReference type="Google" id="ProtNLM"/>
    </source>
</evidence>
<feature type="transmembrane region" description="Helical" evidence="1">
    <location>
        <begin position="45"/>
        <end position="66"/>
    </location>
</feature>
<organism evidence="3 4">
    <name type="scientific">Pontibacter cellulosilyticus</name>
    <dbReference type="NCBI Taxonomy" id="1720253"/>
    <lineage>
        <taxon>Bacteria</taxon>
        <taxon>Pseudomonadati</taxon>
        <taxon>Bacteroidota</taxon>
        <taxon>Cytophagia</taxon>
        <taxon>Cytophagales</taxon>
        <taxon>Hymenobacteraceae</taxon>
        <taxon>Pontibacter</taxon>
    </lineage>
</organism>
<keyword evidence="2" id="KW-0732">Signal</keyword>
<sequence length="168" mass="18843">MPLSLNYKFLLIASATSAAATTIISLALAHTLWYNYEVIPLMGRNSIASFLTSASMLSSFIITFMITKATRNAIRSQQIYPLHWHLKSQTLIDQLPRHTVHRAFILGIIGALMSGLTIYLLQFKGFTSFYFSQFVGFSIMYFVLLPTAVAVMSAYRAMGDDVMKQVKL</sequence>
<proteinExistence type="predicted"/>
<accession>A0A923SHM5</accession>
<keyword evidence="1" id="KW-0812">Transmembrane</keyword>
<feature type="chain" id="PRO_5036713304" description="FtsX-like permease family protein" evidence="2">
    <location>
        <begin position="21"/>
        <end position="168"/>
    </location>
</feature>
<gene>
    <name evidence="3" type="ORF">H8S84_02510</name>
</gene>